<evidence type="ECO:0000256" key="3">
    <source>
        <dbReference type="ARBA" id="ARBA00023163"/>
    </source>
</evidence>
<dbReference type="Proteomes" id="UP001602245">
    <property type="component" value="Unassembled WGS sequence"/>
</dbReference>
<evidence type="ECO:0000313" key="8">
    <source>
        <dbReference type="Proteomes" id="UP001602245"/>
    </source>
</evidence>
<dbReference type="InterPro" id="IPR050109">
    <property type="entry name" value="HTH-type_TetR-like_transc_reg"/>
</dbReference>
<feature type="region of interest" description="Disordered" evidence="4">
    <location>
        <begin position="1"/>
        <end position="29"/>
    </location>
</feature>
<proteinExistence type="predicted"/>
<dbReference type="PANTHER" id="PTHR30055">
    <property type="entry name" value="HTH-TYPE TRANSCRIPTIONAL REGULATOR RUTR"/>
    <property type="match status" value="1"/>
</dbReference>
<protein>
    <submittedName>
        <fullName evidence="7">TetR/AcrR family transcriptional regulator</fullName>
    </submittedName>
</protein>
<dbReference type="Pfam" id="PF00440">
    <property type="entry name" value="TetR_N"/>
    <property type="match status" value="1"/>
</dbReference>
<dbReference type="InterPro" id="IPR004111">
    <property type="entry name" value="Repressor_TetR_C"/>
</dbReference>
<dbReference type="InterPro" id="IPR009057">
    <property type="entry name" value="Homeodomain-like_sf"/>
</dbReference>
<keyword evidence="3" id="KW-0804">Transcription</keyword>
<organism evidence="7 8">
    <name type="scientific">Paractinoplanes globisporus</name>
    <dbReference type="NCBI Taxonomy" id="113565"/>
    <lineage>
        <taxon>Bacteria</taxon>
        <taxon>Bacillati</taxon>
        <taxon>Actinomycetota</taxon>
        <taxon>Actinomycetes</taxon>
        <taxon>Micromonosporales</taxon>
        <taxon>Micromonosporaceae</taxon>
        <taxon>Paractinoplanes</taxon>
    </lineage>
</organism>
<dbReference type="SUPFAM" id="SSF48498">
    <property type="entry name" value="Tetracyclin repressor-like, C-terminal domain"/>
    <property type="match status" value="1"/>
</dbReference>
<feature type="domain" description="HTH tetR-type" evidence="5">
    <location>
        <begin position="37"/>
        <end position="81"/>
    </location>
</feature>
<dbReference type="InterPro" id="IPR036271">
    <property type="entry name" value="Tet_transcr_reg_TetR-rel_C_sf"/>
</dbReference>
<evidence type="ECO:0000256" key="2">
    <source>
        <dbReference type="ARBA" id="ARBA00023125"/>
    </source>
</evidence>
<feature type="domain" description="Tetracycline repressor TetR C-terminal" evidence="6">
    <location>
        <begin position="95"/>
        <end position="211"/>
    </location>
</feature>
<evidence type="ECO:0000259" key="6">
    <source>
        <dbReference type="Pfam" id="PF02909"/>
    </source>
</evidence>
<sequence length="238" mass="25660">MSSSTEKDQVRRLWRHRGTTLPTPRRGPRQQLGLDEILDAAVAIADADGLAAVSTRAVAARFGKTAMALYPYVGGKEQLLALMQDHACAPPDGNDPGTSLADDLEAWATAFFEVHLAHPWLAELSWADSGQGPNERDWLERLLSVLSRWAAPSGALSPTITMLYATVRACAETAAAYRRLGSDGAAAWRERAEATRELLPDLPERYPLATALPPVTTVWQDAPRAGLVAAVRLLASAL</sequence>
<dbReference type="PANTHER" id="PTHR30055:SF151">
    <property type="entry name" value="TRANSCRIPTIONAL REGULATORY PROTEIN"/>
    <property type="match status" value="1"/>
</dbReference>
<feature type="compositionally biased region" description="Basic and acidic residues" evidence="4">
    <location>
        <begin position="1"/>
        <end position="11"/>
    </location>
</feature>
<gene>
    <name evidence="7" type="ORF">ACFY35_02580</name>
</gene>
<evidence type="ECO:0000256" key="4">
    <source>
        <dbReference type="SAM" id="MobiDB-lite"/>
    </source>
</evidence>
<dbReference type="SUPFAM" id="SSF46689">
    <property type="entry name" value="Homeodomain-like"/>
    <property type="match status" value="1"/>
</dbReference>
<reference evidence="7 8" key="1">
    <citation type="submission" date="2024-10" db="EMBL/GenBank/DDBJ databases">
        <title>The Natural Products Discovery Center: Release of the First 8490 Sequenced Strains for Exploring Actinobacteria Biosynthetic Diversity.</title>
        <authorList>
            <person name="Kalkreuter E."/>
            <person name="Kautsar S.A."/>
            <person name="Yang D."/>
            <person name="Bader C.D."/>
            <person name="Teijaro C.N."/>
            <person name="Fluegel L."/>
            <person name="Davis C.M."/>
            <person name="Simpson J.R."/>
            <person name="Lauterbach L."/>
            <person name="Steele A.D."/>
            <person name="Gui C."/>
            <person name="Meng S."/>
            <person name="Li G."/>
            <person name="Viehrig K."/>
            <person name="Ye F."/>
            <person name="Su P."/>
            <person name="Kiefer A.F."/>
            <person name="Nichols A."/>
            <person name="Cepeda A.J."/>
            <person name="Yan W."/>
            <person name="Fan B."/>
            <person name="Jiang Y."/>
            <person name="Adhikari A."/>
            <person name="Zheng C.-J."/>
            <person name="Schuster L."/>
            <person name="Cowan T.M."/>
            <person name="Smanski M.J."/>
            <person name="Chevrette M.G."/>
            <person name="De Carvalho L.P.S."/>
            <person name="Shen B."/>
        </authorList>
    </citation>
    <scope>NUCLEOTIDE SEQUENCE [LARGE SCALE GENOMIC DNA]</scope>
    <source>
        <strain evidence="7 8">NPDC000087</strain>
    </source>
</reference>
<dbReference type="InterPro" id="IPR001647">
    <property type="entry name" value="HTH_TetR"/>
</dbReference>
<accession>A0ABW6W4R9</accession>
<keyword evidence="1" id="KW-0805">Transcription regulation</keyword>
<dbReference type="RefSeq" id="WP_020511367.1">
    <property type="nucleotide sequence ID" value="NZ_JBIAZU010000001.1"/>
</dbReference>
<dbReference type="EMBL" id="JBIAZU010000001">
    <property type="protein sequence ID" value="MFF5288294.1"/>
    <property type="molecule type" value="Genomic_DNA"/>
</dbReference>
<evidence type="ECO:0000256" key="1">
    <source>
        <dbReference type="ARBA" id="ARBA00023015"/>
    </source>
</evidence>
<keyword evidence="8" id="KW-1185">Reference proteome</keyword>
<dbReference type="Pfam" id="PF02909">
    <property type="entry name" value="TetR_C_1"/>
    <property type="match status" value="1"/>
</dbReference>
<evidence type="ECO:0000259" key="5">
    <source>
        <dbReference type="Pfam" id="PF00440"/>
    </source>
</evidence>
<comment type="caution">
    <text evidence="7">The sequence shown here is derived from an EMBL/GenBank/DDBJ whole genome shotgun (WGS) entry which is preliminary data.</text>
</comment>
<keyword evidence="2" id="KW-0238">DNA-binding</keyword>
<dbReference type="Gene3D" id="1.10.357.10">
    <property type="entry name" value="Tetracycline Repressor, domain 2"/>
    <property type="match status" value="1"/>
</dbReference>
<evidence type="ECO:0000313" key="7">
    <source>
        <dbReference type="EMBL" id="MFF5288294.1"/>
    </source>
</evidence>
<name>A0ABW6W4R9_9ACTN</name>